<accession>A0ABY7BHN0</accession>
<dbReference type="PANTHER" id="PTHR43155:SF2">
    <property type="entry name" value="CYCLIC DI-GMP PHOSPHODIESTERASE PA4108"/>
    <property type="match status" value="1"/>
</dbReference>
<dbReference type="InterPro" id="IPR003607">
    <property type="entry name" value="HD/PDEase_dom"/>
</dbReference>
<dbReference type="PANTHER" id="PTHR43155">
    <property type="entry name" value="CYCLIC DI-GMP PHOSPHODIESTERASE PA4108-RELATED"/>
    <property type="match status" value="1"/>
</dbReference>
<dbReference type="Gene3D" id="1.10.3210.10">
    <property type="entry name" value="Hypothetical protein af1432"/>
    <property type="match status" value="1"/>
</dbReference>
<reference evidence="3" key="1">
    <citation type="submission" date="2022-12" db="EMBL/GenBank/DDBJ databases">
        <authorList>
            <person name="Bing R.G."/>
            <person name="Willard D.J."/>
            <person name="Manesh M.J.H."/>
            <person name="Laemthong T."/>
            <person name="Crosby J.R."/>
            <person name="Kelly R.M."/>
        </authorList>
    </citation>
    <scope>NUCLEOTIDE SEQUENCE</scope>
    <source>
        <strain evidence="3">DSM 8991</strain>
    </source>
</reference>
<dbReference type="Proteomes" id="UP001164745">
    <property type="component" value="Chromosome"/>
</dbReference>
<dbReference type="CDD" id="cd00077">
    <property type="entry name" value="HDc"/>
    <property type="match status" value="1"/>
</dbReference>
<evidence type="ECO:0000259" key="2">
    <source>
        <dbReference type="PROSITE" id="PS51832"/>
    </source>
</evidence>
<dbReference type="InterPro" id="IPR037522">
    <property type="entry name" value="HD_GYP_dom"/>
</dbReference>
<evidence type="ECO:0000259" key="1">
    <source>
        <dbReference type="PROSITE" id="PS51831"/>
    </source>
</evidence>
<dbReference type="Pfam" id="PF13487">
    <property type="entry name" value="HD_5"/>
    <property type="match status" value="1"/>
</dbReference>
<dbReference type="RefSeq" id="WP_045165082.1">
    <property type="nucleotide sequence ID" value="NZ_CP113864.1"/>
</dbReference>
<organism evidence="3 4">
    <name type="scientific">Caldicellulosiruptor naganoensis</name>
    <dbReference type="NCBI Taxonomy" id="29324"/>
    <lineage>
        <taxon>Bacteria</taxon>
        <taxon>Bacillati</taxon>
        <taxon>Bacillota</taxon>
        <taxon>Bacillota incertae sedis</taxon>
        <taxon>Caldicellulosiruptorales</taxon>
        <taxon>Caldicellulosiruptoraceae</taxon>
        <taxon>Caldicellulosiruptor</taxon>
    </lineage>
</organism>
<keyword evidence="4" id="KW-1185">Reference proteome</keyword>
<name>A0ABY7BHN0_9FIRM</name>
<evidence type="ECO:0000313" key="3">
    <source>
        <dbReference type="EMBL" id="WAM32344.1"/>
    </source>
</evidence>
<gene>
    <name evidence="3" type="ORF">OTJ99_000879</name>
</gene>
<dbReference type="EMBL" id="CP113864">
    <property type="protein sequence ID" value="WAM32344.1"/>
    <property type="molecule type" value="Genomic_DNA"/>
</dbReference>
<protein>
    <submittedName>
        <fullName evidence="3">HD-GYP domain-containing protein</fullName>
    </submittedName>
</protein>
<sequence length="350" mass="40135">MKKVKIDQLQEGMKLARDVLTENGKLLLPEGFIIKPSFIEKLREYNIDSVYVEDEIVKDYVKEEVIYHETFVAIQDLMLSAKAGEVVDPFVAREIVNDIVAEIIKEEDVFLKIVGFRDIDNYTYFHSVDVSIFSAIIGKLLGFDRKKIEDLALAALLHDFGKMKIPHEILNKPAKLTDEEFEEMKKHTIYGYQIVKNMEGISEEIAEVALLHHERLDGSGYPLKLKGNRIPIFARIVAVADVYDALTADRVYKKKIVPTKAADYLLKYAGVQFDKEIVQRFLKMVVKYPVGCFVILNTGEIAIVYEENPFNKTRPIVKVVSRKEGPPVLTPYYIDLAQDQKREIIDVINY</sequence>
<dbReference type="PROSITE" id="PS51832">
    <property type="entry name" value="HD_GYP"/>
    <property type="match status" value="1"/>
</dbReference>
<feature type="domain" description="HD-GYP" evidence="2">
    <location>
        <begin position="101"/>
        <end position="297"/>
    </location>
</feature>
<proteinExistence type="predicted"/>
<dbReference type="PROSITE" id="PS51831">
    <property type="entry name" value="HD"/>
    <property type="match status" value="1"/>
</dbReference>
<dbReference type="InterPro" id="IPR006674">
    <property type="entry name" value="HD_domain"/>
</dbReference>
<feature type="domain" description="HD" evidence="1">
    <location>
        <begin position="123"/>
        <end position="246"/>
    </location>
</feature>
<dbReference type="SMART" id="SM00471">
    <property type="entry name" value="HDc"/>
    <property type="match status" value="1"/>
</dbReference>
<dbReference type="SUPFAM" id="SSF109604">
    <property type="entry name" value="HD-domain/PDEase-like"/>
    <property type="match status" value="1"/>
</dbReference>
<evidence type="ECO:0000313" key="4">
    <source>
        <dbReference type="Proteomes" id="UP001164745"/>
    </source>
</evidence>